<reference evidence="1 2" key="1">
    <citation type="submission" date="2018-11" db="EMBL/GenBank/DDBJ databases">
        <authorList>
            <person name="Wuyts S."/>
        </authorList>
    </citation>
    <scope>NUCLEOTIDE SEQUENCE [LARGE SCALE GENOMIC DNA]</scope>
    <source>
        <strain evidence="1">Lactobacillus mudanjiangensis AMBF249</strain>
    </source>
</reference>
<dbReference type="EMBL" id="UYIG01000196">
    <property type="protein sequence ID" value="VDG30518.1"/>
    <property type="molecule type" value="Genomic_DNA"/>
</dbReference>
<name>A0A660E564_9LACO</name>
<gene>
    <name evidence="1" type="ORF">MUDAN_MDHGFNIF_02069</name>
</gene>
<sequence>MILIERIYHRGHAEVTSVDQIDSFQTNDGYVTKNQVLAREIGADNENCFYKNSEGKRKKVVAAKADDGQWHLKTIGSTDATSDGLLQLPHMDNVWG</sequence>
<evidence type="ECO:0000313" key="2">
    <source>
        <dbReference type="Proteomes" id="UP000289996"/>
    </source>
</evidence>
<dbReference type="OrthoDB" id="2295584at2"/>
<dbReference type="RefSeq" id="WP_130843316.1">
    <property type="nucleotide sequence ID" value="NZ_BJDY01000002.1"/>
</dbReference>
<keyword evidence="2" id="KW-1185">Reference proteome</keyword>
<organism evidence="1 2">
    <name type="scientific">Lactiplantibacillus mudanjiangensis</name>
    <dbReference type="NCBI Taxonomy" id="1296538"/>
    <lineage>
        <taxon>Bacteria</taxon>
        <taxon>Bacillati</taxon>
        <taxon>Bacillota</taxon>
        <taxon>Bacilli</taxon>
        <taxon>Lactobacillales</taxon>
        <taxon>Lactobacillaceae</taxon>
        <taxon>Lactiplantibacillus</taxon>
    </lineage>
</organism>
<accession>A0A660E564</accession>
<evidence type="ECO:0000313" key="1">
    <source>
        <dbReference type="EMBL" id="VDG30518.1"/>
    </source>
</evidence>
<proteinExistence type="predicted"/>
<dbReference type="Proteomes" id="UP000289996">
    <property type="component" value="Unassembled WGS sequence"/>
</dbReference>
<dbReference type="AlphaFoldDB" id="A0A660E564"/>
<protein>
    <submittedName>
        <fullName evidence="1">Uncharacterized protein</fullName>
    </submittedName>
</protein>